<keyword evidence="5 7" id="KW-0472">Membrane</keyword>
<sequence>MSNAADLHEKARRASHTKAELERHTSVEKTAVGVSVSAVDDTELADAEDAILAESEFTKEEYRRLVWKIDLILMPILMILYGLQYSDKTSLSSGVVFGLVKDTHLVGNQYANLTSFFYMAYGVAQIPMGYLMQRFPLGRALSVCIVLWGGMVMLLAACNNYAGLAAVRTFLGWFEAVVTPGFAVLTASWYLRSEQTLRQGMYYAMNTFFGIIFGIGIYFLALNAETHGGLAAWRVINLFLGGTTVGMGFVAFAFIGTPSEVWWLSKREKRMAHARIVQNATGGGEQHPWKWDQVRECLRDRQFYHAILYNFLSCVPNGGLGAFQTLIFKSLGFTSLQAILYQQPSNAIGCVTIIVSATTVRYCPRMRFPIALVCQFIPMFSFLFTGLGSHLDRWARWAVFSFVSVFAVSTFMVWPLLTVNIAGRTKKSFFAAISLLSYCVGNIVGSQIFIPKDAPLYLHGMTACAIVMAVNAVNLALWWRYYVTTNRSREAAFQTSGLSDEDRAHETRIAGETDMTDKQNPHFRYYC</sequence>
<feature type="transmembrane region" description="Helical" evidence="7">
    <location>
        <begin position="65"/>
        <end position="83"/>
    </location>
</feature>
<keyword evidence="4 7" id="KW-1133">Transmembrane helix</keyword>
<feature type="transmembrane region" description="Helical" evidence="7">
    <location>
        <begin position="236"/>
        <end position="263"/>
    </location>
</feature>
<keyword evidence="9" id="KW-1185">Reference proteome</keyword>
<accession>A0AAF0YCD9</accession>
<evidence type="ECO:0000256" key="5">
    <source>
        <dbReference type="ARBA" id="ARBA00023136"/>
    </source>
</evidence>
<feature type="transmembrane region" description="Helical" evidence="7">
    <location>
        <begin position="368"/>
        <end position="388"/>
    </location>
</feature>
<dbReference type="SUPFAM" id="SSF103473">
    <property type="entry name" value="MFS general substrate transporter"/>
    <property type="match status" value="1"/>
</dbReference>
<dbReference type="Gene3D" id="1.20.1250.20">
    <property type="entry name" value="MFS general substrate transporter like domains"/>
    <property type="match status" value="1"/>
</dbReference>
<evidence type="ECO:0000256" key="2">
    <source>
        <dbReference type="ARBA" id="ARBA00022448"/>
    </source>
</evidence>
<evidence type="ECO:0000313" key="8">
    <source>
        <dbReference type="EMBL" id="WOO84140.1"/>
    </source>
</evidence>
<evidence type="ECO:0000256" key="7">
    <source>
        <dbReference type="SAM" id="Phobius"/>
    </source>
</evidence>
<reference evidence="8" key="1">
    <citation type="submission" date="2023-10" db="EMBL/GenBank/DDBJ databases">
        <authorList>
            <person name="Noh H."/>
        </authorList>
    </citation>
    <scope>NUCLEOTIDE SEQUENCE</scope>
    <source>
        <strain evidence="8">DUCC4014</strain>
    </source>
</reference>
<feature type="region of interest" description="Disordered" evidence="6">
    <location>
        <begin position="1"/>
        <end position="24"/>
    </location>
</feature>
<keyword evidence="3 7" id="KW-0812">Transmembrane</keyword>
<feature type="transmembrane region" description="Helical" evidence="7">
    <location>
        <begin position="170"/>
        <end position="191"/>
    </location>
</feature>
<feature type="transmembrane region" description="Helical" evidence="7">
    <location>
        <begin position="143"/>
        <end position="164"/>
    </location>
</feature>
<dbReference type="EMBL" id="CP086718">
    <property type="protein sequence ID" value="WOO84140.1"/>
    <property type="molecule type" value="Genomic_DNA"/>
</dbReference>
<evidence type="ECO:0000313" key="9">
    <source>
        <dbReference type="Proteomes" id="UP000827549"/>
    </source>
</evidence>
<keyword evidence="2" id="KW-0813">Transport</keyword>
<proteinExistence type="predicted"/>
<feature type="transmembrane region" description="Helical" evidence="7">
    <location>
        <begin position="429"/>
        <end position="450"/>
    </location>
</feature>
<dbReference type="GO" id="GO:0016020">
    <property type="term" value="C:membrane"/>
    <property type="evidence" value="ECO:0007669"/>
    <property type="project" value="UniProtKB-SubCell"/>
</dbReference>
<dbReference type="PANTHER" id="PTHR43791">
    <property type="entry name" value="PERMEASE-RELATED"/>
    <property type="match status" value="1"/>
</dbReference>
<gene>
    <name evidence="8" type="primary">SPCC757.13_6</name>
    <name evidence="8" type="ORF">LOC62_05G007661</name>
</gene>
<dbReference type="AlphaFoldDB" id="A0AAF0YCD9"/>
<feature type="transmembrane region" description="Helical" evidence="7">
    <location>
        <begin position="110"/>
        <end position="131"/>
    </location>
</feature>
<dbReference type="InterPro" id="IPR036259">
    <property type="entry name" value="MFS_trans_sf"/>
</dbReference>
<evidence type="ECO:0000256" key="1">
    <source>
        <dbReference type="ARBA" id="ARBA00004141"/>
    </source>
</evidence>
<dbReference type="GO" id="GO:0022857">
    <property type="term" value="F:transmembrane transporter activity"/>
    <property type="evidence" value="ECO:0007669"/>
    <property type="project" value="InterPro"/>
</dbReference>
<dbReference type="Pfam" id="PF07690">
    <property type="entry name" value="MFS_1"/>
    <property type="match status" value="1"/>
</dbReference>
<organism evidence="8 9">
    <name type="scientific">Vanrija pseudolonga</name>
    <dbReference type="NCBI Taxonomy" id="143232"/>
    <lineage>
        <taxon>Eukaryota</taxon>
        <taxon>Fungi</taxon>
        <taxon>Dikarya</taxon>
        <taxon>Basidiomycota</taxon>
        <taxon>Agaricomycotina</taxon>
        <taxon>Tremellomycetes</taxon>
        <taxon>Trichosporonales</taxon>
        <taxon>Trichosporonaceae</taxon>
        <taxon>Vanrija</taxon>
    </lineage>
</organism>
<dbReference type="GeneID" id="87810833"/>
<comment type="subcellular location">
    <subcellularLocation>
        <location evidence="1">Membrane</location>
        <topology evidence="1">Multi-pass membrane protein</topology>
    </subcellularLocation>
</comment>
<evidence type="ECO:0000256" key="4">
    <source>
        <dbReference type="ARBA" id="ARBA00022989"/>
    </source>
</evidence>
<dbReference type="Proteomes" id="UP000827549">
    <property type="component" value="Chromosome 5"/>
</dbReference>
<protein>
    <submittedName>
        <fullName evidence="8">Purtative transporter</fullName>
    </submittedName>
</protein>
<dbReference type="RefSeq" id="XP_062630166.1">
    <property type="nucleotide sequence ID" value="XM_062774182.1"/>
</dbReference>
<dbReference type="InterPro" id="IPR011701">
    <property type="entry name" value="MFS"/>
</dbReference>
<feature type="transmembrane region" description="Helical" evidence="7">
    <location>
        <begin position="456"/>
        <end position="479"/>
    </location>
</feature>
<feature type="transmembrane region" description="Helical" evidence="7">
    <location>
        <begin position="203"/>
        <end position="224"/>
    </location>
</feature>
<feature type="transmembrane region" description="Helical" evidence="7">
    <location>
        <begin position="394"/>
        <end position="417"/>
    </location>
</feature>
<dbReference type="PANTHER" id="PTHR43791:SF7">
    <property type="entry name" value="MAJOR FACILITATOR SUPERFAMILY (MFS) PROFILE DOMAIN-CONTAINING PROTEIN"/>
    <property type="match status" value="1"/>
</dbReference>
<evidence type="ECO:0000256" key="3">
    <source>
        <dbReference type="ARBA" id="ARBA00022692"/>
    </source>
</evidence>
<evidence type="ECO:0000256" key="6">
    <source>
        <dbReference type="SAM" id="MobiDB-lite"/>
    </source>
</evidence>
<name>A0AAF0YCD9_9TREE</name>